<evidence type="ECO:0000313" key="2">
    <source>
        <dbReference type="Proteomes" id="UP000053732"/>
    </source>
</evidence>
<dbReference type="AlphaFoldDB" id="A0A0G4PFI4"/>
<reference evidence="1 2" key="1">
    <citation type="journal article" date="2014" name="Nat. Commun.">
        <title>Multiple recent horizontal transfers of a large genomic region in cheese making fungi.</title>
        <authorList>
            <person name="Cheeseman K."/>
            <person name="Ropars J."/>
            <person name="Renault P."/>
            <person name="Dupont J."/>
            <person name="Gouzy J."/>
            <person name="Branca A."/>
            <person name="Abraham A.L."/>
            <person name="Ceppi M."/>
            <person name="Conseiller E."/>
            <person name="Debuchy R."/>
            <person name="Malagnac F."/>
            <person name="Goarin A."/>
            <person name="Silar P."/>
            <person name="Lacoste S."/>
            <person name="Sallet E."/>
            <person name="Bensimon A."/>
            <person name="Giraud T."/>
            <person name="Brygoo Y."/>
        </authorList>
    </citation>
    <scope>NUCLEOTIDE SEQUENCE [LARGE SCALE GENOMIC DNA]</scope>
    <source>
        <strain evidence="2">FM 013</strain>
    </source>
</reference>
<proteinExistence type="predicted"/>
<dbReference type="STRING" id="1429867.A0A0G4PFI4"/>
<organism evidence="1 2">
    <name type="scientific">Penicillium camemberti (strain FM 013)</name>
    <dbReference type="NCBI Taxonomy" id="1429867"/>
    <lineage>
        <taxon>Eukaryota</taxon>
        <taxon>Fungi</taxon>
        <taxon>Dikarya</taxon>
        <taxon>Ascomycota</taxon>
        <taxon>Pezizomycotina</taxon>
        <taxon>Eurotiomycetes</taxon>
        <taxon>Eurotiomycetidae</taxon>
        <taxon>Eurotiales</taxon>
        <taxon>Aspergillaceae</taxon>
        <taxon>Penicillium</taxon>
    </lineage>
</organism>
<dbReference type="Pfam" id="PF12511">
    <property type="entry name" value="DUF3716"/>
    <property type="match status" value="1"/>
</dbReference>
<sequence>MSDDINRRDVSSAFCTLGGPVVLPVPLSGTGQLPPGACADRIQLLNWSVARQGRFKKSKLLQLLGTMPLAREPVLRQGLMWTSDAFNEKIGESITKVEAAYIQCVGRINKEECEACLKEEGPFNTCVVIDILGWPKQCANCHWRSESHLCNFYKPHGSEPLVITQTNTNAAVPMASPRPQEDSPSRDEFMQHLKPLKNAVIALSNAHDRSLSAIDADKKAWFDARATMNSALQKSVDDDNQISSTDLQSITADISIGNRQNAAVQTAADDVTRRFNDLAEAFSELEKFIRGQ</sequence>
<evidence type="ECO:0000313" key="1">
    <source>
        <dbReference type="EMBL" id="CRL25035.1"/>
    </source>
</evidence>
<keyword evidence="2" id="KW-1185">Reference proteome</keyword>
<name>A0A0G4PFI4_PENC3</name>
<dbReference type="InterPro" id="IPR022190">
    <property type="entry name" value="DUF3716"/>
</dbReference>
<accession>A0A0G4PFI4</accession>
<gene>
    <name evidence="1" type="ORF">PCAMFM013_S013g000278</name>
</gene>
<dbReference type="Proteomes" id="UP000053732">
    <property type="component" value="Unassembled WGS sequence"/>
</dbReference>
<dbReference type="EMBL" id="HG793146">
    <property type="protein sequence ID" value="CRL25035.1"/>
    <property type="molecule type" value="Genomic_DNA"/>
</dbReference>
<protein>
    <submittedName>
        <fullName evidence="1">Uncharacterized protein</fullName>
    </submittedName>
</protein>